<dbReference type="GO" id="GO:0005789">
    <property type="term" value="C:endoplasmic reticulum membrane"/>
    <property type="evidence" value="ECO:0007669"/>
    <property type="project" value="UniProtKB-SubCell"/>
</dbReference>
<evidence type="ECO:0000256" key="3">
    <source>
        <dbReference type="ARBA" id="ARBA00022692"/>
    </source>
</evidence>
<dbReference type="Pfam" id="PF04420">
    <property type="entry name" value="CHD5"/>
    <property type="match status" value="1"/>
</dbReference>
<keyword evidence="5" id="KW-1133">Transmembrane helix</keyword>
<keyword evidence="3" id="KW-0812">Transmembrane</keyword>
<dbReference type="InterPro" id="IPR029012">
    <property type="entry name" value="Helix_hairpin_bin_sf"/>
</dbReference>
<keyword evidence="4" id="KW-0256">Endoplasmic reticulum</keyword>
<evidence type="ECO:0000313" key="8">
    <source>
        <dbReference type="EMBL" id="KAJ1975937.1"/>
    </source>
</evidence>
<evidence type="ECO:0000256" key="1">
    <source>
        <dbReference type="ARBA" id="ARBA00004477"/>
    </source>
</evidence>
<dbReference type="Proteomes" id="UP001151582">
    <property type="component" value="Unassembled WGS sequence"/>
</dbReference>
<protein>
    <submittedName>
        <fullName evidence="8">GET complex subunit get1</fullName>
    </submittedName>
</protein>
<evidence type="ECO:0000256" key="4">
    <source>
        <dbReference type="ARBA" id="ARBA00022824"/>
    </source>
</evidence>
<evidence type="ECO:0000256" key="5">
    <source>
        <dbReference type="ARBA" id="ARBA00022989"/>
    </source>
</evidence>
<evidence type="ECO:0000313" key="9">
    <source>
        <dbReference type="Proteomes" id="UP001151582"/>
    </source>
</evidence>
<dbReference type="GO" id="GO:0043529">
    <property type="term" value="C:GET complex"/>
    <property type="evidence" value="ECO:0007669"/>
    <property type="project" value="TreeGrafter"/>
</dbReference>
<keyword evidence="7" id="KW-0732">Signal</keyword>
<sequence length="191" mass="22180">MYLLLFIVLLSLVTEICQTIGYSKLATKCWHMYREFAHRPTLTLQRKHKQDALNIKAEIHRTNAQDEFAKWAKLKRRLDKCTAAYDAEASTLAFAKSGFEIKFMIAIRVLLHGLRTFVLFWYRAEPVFYLPLRWFDPLTPLLAYPLAPSGSVSVFVWMFVCHRVCHQVVTVTRASIHQRIVVKEAAPPQDL</sequence>
<evidence type="ECO:0000256" key="7">
    <source>
        <dbReference type="SAM" id="SignalP"/>
    </source>
</evidence>
<keyword evidence="9" id="KW-1185">Reference proteome</keyword>
<gene>
    <name evidence="8" type="primary">GET1</name>
    <name evidence="8" type="ORF">H4R34_004159</name>
</gene>
<dbReference type="PANTHER" id="PTHR42650">
    <property type="entry name" value="TAIL-ANCHORED PROTEIN INSERTION RECEPTOR WRB"/>
    <property type="match status" value="1"/>
</dbReference>
<accession>A0A9W8B5H5</accession>
<name>A0A9W8B5H5_9FUNG</name>
<dbReference type="GO" id="GO:0071816">
    <property type="term" value="P:tail-anchored membrane protein insertion into ER membrane"/>
    <property type="evidence" value="ECO:0007669"/>
    <property type="project" value="InterPro"/>
</dbReference>
<dbReference type="AlphaFoldDB" id="A0A9W8B5H5"/>
<comment type="similarity">
    <text evidence="2">Belongs to the WRB/GET1 family.</text>
</comment>
<dbReference type="OrthoDB" id="69461at2759"/>
<organism evidence="8 9">
    <name type="scientific">Dimargaris verticillata</name>
    <dbReference type="NCBI Taxonomy" id="2761393"/>
    <lineage>
        <taxon>Eukaryota</taxon>
        <taxon>Fungi</taxon>
        <taxon>Fungi incertae sedis</taxon>
        <taxon>Zoopagomycota</taxon>
        <taxon>Kickxellomycotina</taxon>
        <taxon>Dimargaritomycetes</taxon>
        <taxon>Dimargaritales</taxon>
        <taxon>Dimargaritaceae</taxon>
        <taxon>Dimargaris</taxon>
    </lineage>
</organism>
<dbReference type="EMBL" id="JANBQB010000478">
    <property type="protein sequence ID" value="KAJ1975937.1"/>
    <property type="molecule type" value="Genomic_DNA"/>
</dbReference>
<feature type="chain" id="PRO_5040854124" evidence="7">
    <location>
        <begin position="20"/>
        <end position="191"/>
    </location>
</feature>
<reference evidence="8" key="1">
    <citation type="submission" date="2022-07" db="EMBL/GenBank/DDBJ databases">
        <title>Phylogenomic reconstructions and comparative analyses of Kickxellomycotina fungi.</title>
        <authorList>
            <person name="Reynolds N.K."/>
            <person name="Stajich J.E."/>
            <person name="Barry K."/>
            <person name="Grigoriev I.V."/>
            <person name="Crous P."/>
            <person name="Smith M.E."/>
        </authorList>
    </citation>
    <scope>NUCLEOTIDE SEQUENCE</scope>
    <source>
        <strain evidence="8">RSA 567</strain>
    </source>
</reference>
<dbReference type="InterPro" id="IPR028945">
    <property type="entry name" value="Get1"/>
</dbReference>
<feature type="signal peptide" evidence="7">
    <location>
        <begin position="1"/>
        <end position="19"/>
    </location>
</feature>
<keyword evidence="6" id="KW-0472">Membrane</keyword>
<proteinExistence type="inferred from homology"/>
<comment type="subcellular location">
    <subcellularLocation>
        <location evidence="1">Endoplasmic reticulum membrane</location>
        <topology evidence="1">Multi-pass membrane protein</topology>
    </subcellularLocation>
</comment>
<dbReference type="PANTHER" id="PTHR42650:SF1">
    <property type="entry name" value="GUIDED ENTRY OF TAIL-ANCHORED PROTEINS FACTOR 1"/>
    <property type="match status" value="1"/>
</dbReference>
<dbReference type="Gene3D" id="1.10.287.660">
    <property type="entry name" value="Helix hairpin bin"/>
    <property type="match status" value="1"/>
</dbReference>
<evidence type="ECO:0000256" key="6">
    <source>
        <dbReference type="ARBA" id="ARBA00023136"/>
    </source>
</evidence>
<comment type="caution">
    <text evidence="8">The sequence shown here is derived from an EMBL/GenBank/DDBJ whole genome shotgun (WGS) entry which is preliminary data.</text>
</comment>
<dbReference type="GO" id="GO:0043495">
    <property type="term" value="F:protein-membrane adaptor activity"/>
    <property type="evidence" value="ECO:0007669"/>
    <property type="project" value="TreeGrafter"/>
</dbReference>
<evidence type="ECO:0000256" key="2">
    <source>
        <dbReference type="ARBA" id="ARBA00010799"/>
    </source>
</evidence>